<evidence type="ECO:0000313" key="3">
    <source>
        <dbReference type="EMBL" id="ANB12960.1"/>
    </source>
</evidence>
<dbReference type="InterPro" id="IPR018126">
    <property type="entry name" value="SASP_alpha/beta-type_CS"/>
</dbReference>
<accession>A0A167DIQ7</accession>
<dbReference type="GO" id="GO:0003690">
    <property type="term" value="F:double-stranded DNA binding"/>
    <property type="evidence" value="ECO:0007669"/>
    <property type="project" value="InterPro"/>
</dbReference>
<feature type="region of interest" description="Disordered" evidence="2">
    <location>
        <begin position="168"/>
        <end position="188"/>
    </location>
</feature>
<evidence type="ECO:0000256" key="1">
    <source>
        <dbReference type="ARBA" id="ARBA00007114"/>
    </source>
</evidence>
<dbReference type="EMBL" id="CP014501">
    <property type="protein sequence ID" value="ANB12960.1"/>
    <property type="molecule type" value="Genomic_DNA"/>
</dbReference>
<comment type="similarity">
    <text evidence="1">Belongs to the bystin family.</text>
</comment>
<dbReference type="OrthoDB" id="2192561at2759"/>
<dbReference type="InterPro" id="IPR007955">
    <property type="entry name" value="Bystin"/>
</dbReference>
<dbReference type="RefSeq" id="XP_018735437.1">
    <property type="nucleotide sequence ID" value="XM_018878099.1"/>
</dbReference>
<sequence length="450" mass="50743">MPKAIKQDQKLRHDPLHMELAQEGGVLRSQTKSKAGRAKKVGEDSEDKAEGFVGASLSRKILQIAKEQQDEIEQEENQGSARNRSSANFGFDDEDITGRFGNDDEESDDEDYEDYEEIEEIEIDPEEDALFNKYIAPVDGEENEDGTVVLNLADRIMEKIREKEMMEAAANGKMSNSRGDDSGEPEGVMLPPKVIEVYTRVGELLARYRSGKLPKAFKIIPSLRNWQDILYVTNPAAWSTQAVYEATKLFVSNLKANQSQKFITNILLERFRDDIQANKTLNYHVYRALKKALYKPAAFFKGFLFPLCESGTCTLKEAVIAGSILSKVSVPALHSAAALLRLADMEYSGPNSLFIKILLDKKYALPYKVVDGVVFHFIQFRAVESQLPVVWHQSLLVFAQRYKNDITEDQRDSIMAVLKIHNHSSITPEIRRELLSGATRQLATGQMDLN</sequence>
<dbReference type="Pfam" id="PF05291">
    <property type="entry name" value="Bystin"/>
    <property type="match status" value="1"/>
</dbReference>
<name>A0A167DIQ7_9ASCO</name>
<feature type="compositionally biased region" description="Basic and acidic residues" evidence="2">
    <location>
        <begin position="1"/>
        <end position="17"/>
    </location>
</feature>
<dbReference type="GO" id="GO:0030688">
    <property type="term" value="C:preribosome, small subunit precursor"/>
    <property type="evidence" value="ECO:0007669"/>
    <property type="project" value="TreeGrafter"/>
</dbReference>
<evidence type="ECO:0000256" key="2">
    <source>
        <dbReference type="SAM" id="MobiDB-lite"/>
    </source>
</evidence>
<dbReference type="GO" id="GO:0006265">
    <property type="term" value="P:DNA topological change"/>
    <property type="evidence" value="ECO:0007669"/>
    <property type="project" value="InterPro"/>
</dbReference>
<dbReference type="Proteomes" id="UP000189580">
    <property type="component" value="Chromosome a"/>
</dbReference>
<dbReference type="GO" id="GO:0005730">
    <property type="term" value="C:nucleolus"/>
    <property type="evidence" value="ECO:0007669"/>
    <property type="project" value="TreeGrafter"/>
</dbReference>
<organism evidence="3 4">
    <name type="scientific">Sugiyamaella lignohabitans</name>
    <dbReference type="NCBI Taxonomy" id="796027"/>
    <lineage>
        <taxon>Eukaryota</taxon>
        <taxon>Fungi</taxon>
        <taxon>Dikarya</taxon>
        <taxon>Ascomycota</taxon>
        <taxon>Saccharomycotina</taxon>
        <taxon>Dipodascomycetes</taxon>
        <taxon>Dipodascales</taxon>
        <taxon>Trichomonascaceae</taxon>
        <taxon>Sugiyamaella</taxon>
    </lineage>
</organism>
<dbReference type="PANTHER" id="PTHR12821:SF0">
    <property type="entry name" value="BYSTIN"/>
    <property type="match status" value="1"/>
</dbReference>
<feature type="region of interest" description="Disordered" evidence="2">
    <location>
        <begin position="1"/>
        <end position="52"/>
    </location>
</feature>
<reference evidence="3 4" key="1">
    <citation type="submission" date="2016-02" db="EMBL/GenBank/DDBJ databases">
        <title>Complete genome sequence and transcriptome regulation of the pentose utilising yeast Sugiyamaella lignohabitans.</title>
        <authorList>
            <person name="Bellasio M."/>
            <person name="Peymann A."/>
            <person name="Valli M."/>
            <person name="Sipitzky M."/>
            <person name="Graf A."/>
            <person name="Sauer M."/>
            <person name="Marx H."/>
            <person name="Mattanovich D."/>
        </authorList>
    </citation>
    <scope>NUCLEOTIDE SEQUENCE [LARGE SCALE GENOMIC DNA]</scope>
    <source>
        <strain evidence="3 4">CBS 10342</strain>
    </source>
</reference>
<dbReference type="GO" id="GO:0030515">
    <property type="term" value="F:snoRNA binding"/>
    <property type="evidence" value="ECO:0007669"/>
    <property type="project" value="TreeGrafter"/>
</dbReference>
<dbReference type="GO" id="GO:0006364">
    <property type="term" value="P:rRNA processing"/>
    <property type="evidence" value="ECO:0007669"/>
    <property type="project" value="TreeGrafter"/>
</dbReference>
<protein>
    <submittedName>
        <fullName evidence="3">Enp1p</fullName>
    </submittedName>
</protein>
<dbReference type="PROSITE" id="PS00684">
    <property type="entry name" value="SASP_2"/>
    <property type="match status" value="1"/>
</dbReference>
<feature type="compositionally biased region" description="Polar residues" evidence="2">
    <location>
        <begin position="79"/>
        <end position="88"/>
    </location>
</feature>
<dbReference type="GeneID" id="30033018"/>
<gene>
    <name evidence="3" type="primary">ENP1</name>
    <name evidence="3" type="ORF">AWJ20_1238</name>
</gene>
<dbReference type="GO" id="GO:0005737">
    <property type="term" value="C:cytoplasm"/>
    <property type="evidence" value="ECO:0007669"/>
    <property type="project" value="TreeGrafter"/>
</dbReference>
<dbReference type="AlphaFoldDB" id="A0A167DIQ7"/>
<dbReference type="KEGG" id="slb:AWJ20_1238"/>
<feature type="region of interest" description="Disordered" evidence="2">
    <location>
        <begin position="67"/>
        <end position="111"/>
    </location>
</feature>
<keyword evidence="4" id="KW-1185">Reference proteome</keyword>
<dbReference type="PANTHER" id="PTHR12821">
    <property type="entry name" value="BYSTIN"/>
    <property type="match status" value="1"/>
</dbReference>
<proteinExistence type="inferred from homology"/>
<evidence type="ECO:0000313" key="4">
    <source>
        <dbReference type="Proteomes" id="UP000189580"/>
    </source>
</evidence>